<name>A0ABD3MD82_9STRA</name>
<sequence>MEVVSSEVGKERPTVYRTHGRRRRRRRSQRRIRRRNNDDELRCSHKYLYPPRRGGLSPRLRAHSGPVSGTGTAILASRRRPDHARERQCRIREHQLAWGAKRGRWGYSRTAAERGILPCHRSFAFGGK</sequence>
<comment type="caution">
    <text evidence="2">The sequence shown here is derived from an EMBL/GenBank/DDBJ whole genome shotgun (WGS) entry which is preliminary data.</text>
</comment>
<proteinExistence type="predicted"/>
<feature type="compositionally biased region" description="Low complexity" evidence="1">
    <location>
        <begin position="50"/>
        <end position="59"/>
    </location>
</feature>
<gene>
    <name evidence="2" type="ORF">ACHAW5_003100</name>
</gene>
<feature type="compositionally biased region" description="Basic residues" evidence="1">
    <location>
        <begin position="18"/>
        <end position="34"/>
    </location>
</feature>
<feature type="region of interest" description="Disordered" evidence="1">
    <location>
        <begin position="1"/>
        <end position="87"/>
    </location>
</feature>
<keyword evidence="3" id="KW-1185">Reference proteome</keyword>
<dbReference type="AlphaFoldDB" id="A0ABD3MD82"/>
<reference evidence="2 3" key="1">
    <citation type="submission" date="2024-10" db="EMBL/GenBank/DDBJ databases">
        <title>Updated reference genomes for cyclostephanoid diatoms.</title>
        <authorList>
            <person name="Roberts W.R."/>
            <person name="Alverson A.J."/>
        </authorList>
    </citation>
    <scope>NUCLEOTIDE SEQUENCE [LARGE SCALE GENOMIC DNA]</scope>
    <source>
        <strain evidence="2 3">AJA276-08</strain>
    </source>
</reference>
<evidence type="ECO:0000313" key="3">
    <source>
        <dbReference type="Proteomes" id="UP001530315"/>
    </source>
</evidence>
<dbReference type="Proteomes" id="UP001530315">
    <property type="component" value="Unassembled WGS sequence"/>
</dbReference>
<evidence type="ECO:0000313" key="2">
    <source>
        <dbReference type="EMBL" id="KAL3761552.1"/>
    </source>
</evidence>
<accession>A0ABD3MD82</accession>
<protein>
    <submittedName>
        <fullName evidence="2">Uncharacterized protein</fullName>
    </submittedName>
</protein>
<evidence type="ECO:0000256" key="1">
    <source>
        <dbReference type="SAM" id="MobiDB-lite"/>
    </source>
</evidence>
<organism evidence="2 3">
    <name type="scientific">Stephanodiscus triporus</name>
    <dbReference type="NCBI Taxonomy" id="2934178"/>
    <lineage>
        <taxon>Eukaryota</taxon>
        <taxon>Sar</taxon>
        <taxon>Stramenopiles</taxon>
        <taxon>Ochrophyta</taxon>
        <taxon>Bacillariophyta</taxon>
        <taxon>Coscinodiscophyceae</taxon>
        <taxon>Thalassiosirophycidae</taxon>
        <taxon>Stephanodiscales</taxon>
        <taxon>Stephanodiscaceae</taxon>
        <taxon>Stephanodiscus</taxon>
    </lineage>
</organism>
<dbReference type="EMBL" id="JALLAZ020001850">
    <property type="protein sequence ID" value="KAL3761552.1"/>
    <property type="molecule type" value="Genomic_DNA"/>
</dbReference>